<dbReference type="SUPFAM" id="SSF46894">
    <property type="entry name" value="C-terminal effector domain of the bipartite response regulators"/>
    <property type="match status" value="1"/>
</dbReference>
<dbReference type="Pfam" id="PF00196">
    <property type="entry name" value="GerE"/>
    <property type="match status" value="1"/>
</dbReference>
<keyword evidence="2" id="KW-0805">Transcription regulation</keyword>
<gene>
    <name evidence="8" type="ORF">ICC18_05710</name>
</gene>
<sequence>MINLLLVDDDANWLHALKLYLAADRNFFVMGTAMKHKEALDFIKFHGHEIDIVLMDLHLSSTKWDGIAVATEIKPYCDAKIIMLTSFEEEEAVLQSFAVGAVNFIPKFHYQWLPEAIRTAYYMEGPIQILVKEYARLKQEEQLMELTPAERVIFELIEEGLTQQQIQTKLYKSEKTVKNQVSAILKKLGVKSSKEAIRKVRQGGWLQS</sequence>
<dbReference type="GO" id="GO:0003677">
    <property type="term" value="F:DNA binding"/>
    <property type="evidence" value="ECO:0007669"/>
    <property type="project" value="UniProtKB-KW"/>
</dbReference>
<dbReference type="RefSeq" id="WP_188173412.1">
    <property type="nucleotide sequence ID" value="NZ_JACVVD010000002.1"/>
</dbReference>
<accession>A0A926KL10</accession>
<dbReference type="InterPro" id="IPR011006">
    <property type="entry name" value="CheY-like_superfamily"/>
</dbReference>
<keyword evidence="3" id="KW-0238">DNA-binding</keyword>
<evidence type="ECO:0000259" key="6">
    <source>
        <dbReference type="PROSITE" id="PS50043"/>
    </source>
</evidence>
<protein>
    <submittedName>
        <fullName evidence="8">Response regulator transcription factor</fullName>
    </submittedName>
</protein>
<name>A0A926KL10_9BACL</name>
<dbReference type="Proteomes" id="UP000650466">
    <property type="component" value="Unassembled WGS sequence"/>
</dbReference>
<dbReference type="Pfam" id="PF00072">
    <property type="entry name" value="Response_reg"/>
    <property type="match status" value="1"/>
</dbReference>
<evidence type="ECO:0000313" key="8">
    <source>
        <dbReference type="EMBL" id="MBD0379605.1"/>
    </source>
</evidence>
<dbReference type="PANTHER" id="PTHR43214">
    <property type="entry name" value="TWO-COMPONENT RESPONSE REGULATOR"/>
    <property type="match status" value="1"/>
</dbReference>
<dbReference type="CDD" id="cd06170">
    <property type="entry name" value="LuxR_C_like"/>
    <property type="match status" value="1"/>
</dbReference>
<feature type="domain" description="Response regulatory" evidence="7">
    <location>
        <begin position="3"/>
        <end position="122"/>
    </location>
</feature>
<evidence type="ECO:0000313" key="9">
    <source>
        <dbReference type="Proteomes" id="UP000650466"/>
    </source>
</evidence>
<organism evidence="8 9">
    <name type="scientific">Paenibacillus sedimenti</name>
    <dbReference type="NCBI Taxonomy" id="2770274"/>
    <lineage>
        <taxon>Bacteria</taxon>
        <taxon>Bacillati</taxon>
        <taxon>Bacillota</taxon>
        <taxon>Bacilli</taxon>
        <taxon>Bacillales</taxon>
        <taxon>Paenibacillaceae</taxon>
        <taxon>Paenibacillus</taxon>
    </lineage>
</organism>
<keyword evidence="1 5" id="KW-0597">Phosphoprotein</keyword>
<dbReference type="SMART" id="SM00448">
    <property type="entry name" value="REC"/>
    <property type="match status" value="1"/>
</dbReference>
<proteinExistence type="predicted"/>
<dbReference type="AlphaFoldDB" id="A0A926KL10"/>
<dbReference type="InterPro" id="IPR039420">
    <property type="entry name" value="WalR-like"/>
</dbReference>
<dbReference type="SUPFAM" id="SSF52172">
    <property type="entry name" value="CheY-like"/>
    <property type="match status" value="1"/>
</dbReference>
<dbReference type="InterPro" id="IPR001789">
    <property type="entry name" value="Sig_transdc_resp-reg_receiver"/>
</dbReference>
<evidence type="ECO:0000256" key="1">
    <source>
        <dbReference type="ARBA" id="ARBA00022553"/>
    </source>
</evidence>
<keyword evidence="9" id="KW-1185">Reference proteome</keyword>
<evidence type="ECO:0000256" key="3">
    <source>
        <dbReference type="ARBA" id="ARBA00023125"/>
    </source>
</evidence>
<evidence type="ECO:0000256" key="2">
    <source>
        <dbReference type="ARBA" id="ARBA00023015"/>
    </source>
</evidence>
<dbReference type="InterPro" id="IPR000792">
    <property type="entry name" value="Tscrpt_reg_LuxR_C"/>
</dbReference>
<keyword evidence="4" id="KW-0804">Transcription</keyword>
<dbReference type="SMART" id="SM00421">
    <property type="entry name" value="HTH_LUXR"/>
    <property type="match status" value="1"/>
</dbReference>
<dbReference type="CDD" id="cd00156">
    <property type="entry name" value="REC"/>
    <property type="match status" value="1"/>
</dbReference>
<dbReference type="PRINTS" id="PR00038">
    <property type="entry name" value="HTHLUXR"/>
</dbReference>
<dbReference type="InterPro" id="IPR016032">
    <property type="entry name" value="Sig_transdc_resp-reg_C-effctor"/>
</dbReference>
<evidence type="ECO:0000259" key="7">
    <source>
        <dbReference type="PROSITE" id="PS50110"/>
    </source>
</evidence>
<dbReference type="Gene3D" id="3.40.50.2300">
    <property type="match status" value="1"/>
</dbReference>
<feature type="domain" description="HTH luxR-type" evidence="6">
    <location>
        <begin position="139"/>
        <end position="204"/>
    </location>
</feature>
<evidence type="ECO:0000256" key="4">
    <source>
        <dbReference type="ARBA" id="ARBA00023163"/>
    </source>
</evidence>
<evidence type="ECO:0000256" key="5">
    <source>
        <dbReference type="PROSITE-ProRule" id="PRU00169"/>
    </source>
</evidence>
<dbReference type="EMBL" id="JACVVD010000002">
    <property type="protein sequence ID" value="MBD0379605.1"/>
    <property type="molecule type" value="Genomic_DNA"/>
</dbReference>
<dbReference type="GO" id="GO:0000160">
    <property type="term" value="P:phosphorelay signal transduction system"/>
    <property type="evidence" value="ECO:0007669"/>
    <property type="project" value="InterPro"/>
</dbReference>
<dbReference type="PROSITE" id="PS50043">
    <property type="entry name" value="HTH_LUXR_2"/>
    <property type="match status" value="1"/>
</dbReference>
<dbReference type="PROSITE" id="PS50110">
    <property type="entry name" value="RESPONSE_REGULATORY"/>
    <property type="match status" value="1"/>
</dbReference>
<reference evidence="8" key="1">
    <citation type="submission" date="2020-09" db="EMBL/GenBank/DDBJ databases">
        <title>Draft Genome Sequence of Paenibacillus sp. WST5.</title>
        <authorList>
            <person name="Bao Z."/>
        </authorList>
    </citation>
    <scope>NUCLEOTIDE SEQUENCE</scope>
    <source>
        <strain evidence="8">WST5</strain>
    </source>
</reference>
<feature type="modified residue" description="4-aspartylphosphate" evidence="5">
    <location>
        <position position="56"/>
    </location>
</feature>
<dbReference type="GO" id="GO:0006355">
    <property type="term" value="P:regulation of DNA-templated transcription"/>
    <property type="evidence" value="ECO:0007669"/>
    <property type="project" value="InterPro"/>
</dbReference>
<comment type="caution">
    <text evidence="8">The sequence shown here is derived from an EMBL/GenBank/DDBJ whole genome shotgun (WGS) entry which is preliminary data.</text>
</comment>